<dbReference type="Ensembl" id="ENSAMXT00000045427.1">
    <property type="protein sequence ID" value="ENSAMXP00000036488.1"/>
    <property type="gene ID" value="ENSAMXG00000031141.1"/>
</dbReference>
<evidence type="ECO:0000313" key="2">
    <source>
        <dbReference type="Ensembl" id="ENSAMXP00000036488.1"/>
    </source>
</evidence>
<dbReference type="AlphaFoldDB" id="A0A3B1J2N8"/>
<feature type="domain" description="SCAN box" evidence="1">
    <location>
        <begin position="51"/>
        <end position="105"/>
    </location>
</feature>
<dbReference type="Proteomes" id="UP000018467">
    <property type="component" value="Unassembled WGS sequence"/>
</dbReference>
<proteinExistence type="predicted"/>
<accession>A0A3B1J2N8</accession>
<sequence length="150" mass="17582">MLLWVCHCALGINLVCWPILEILVENRCGSSQARVWLGKLNSDVINNNTNRQHFRNSRIKSNETPKDCRLKGLYEKWIRPVEKYKEKIGDTIVLKQFLKVLSPELIAVELAEALITARRSEEDYSFNRGRSIQPTGRSHFWFKLMHQEWA</sequence>
<evidence type="ECO:0000313" key="3">
    <source>
        <dbReference type="Proteomes" id="UP000018467"/>
    </source>
</evidence>
<reference evidence="3" key="2">
    <citation type="journal article" date="2014" name="Nat. Commun.">
        <title>The cavefish genome reveals candidate genes for eye loss.</title>
        <authorList>
            <person name="McGaugh S.E."/>
            <person name="Gross J.B."/>
            <person name="Aken B."/>
            <person name="Blin M."/>
            <person name="Borowsky R."/>
            <person name="Chalopin D."/>
            <person name="Hinaux H."/>
            <person name="Jeffery W.R."/>
            <person name="Keene A."/>
            <person name="Ma L."/>
            <person name="Minx P."/>
            <person name="Murphy D."/>
            <person name="O'Quin K.E."/>
            <person name="Retaux S."/>
            <person name="Rohner N."/>
            <person name="Searle S.M."/>
            <person name="Stahl B.A."/>
            <person name="Tabin C."/>
            <person name="Volff J.N."/>
            <person name="Yoshizawa M."/>
            <person name="Warren W.C."/>
        </authorList>
    </citation>
    <scope>NUCLEOTIDE SEQUENCE [LARGE SCALE GENOMIC DNA]</scope>
    <source>
        <strain evidence="3">female</strain>
    </source>
</reference>
<evidence type="ECO:0000259" key="1">
    <source>
        <dbReference type="PROSITE" id="PS50804"/>
    </source>
</evidence>
<dbReference type="InterPro" id="IPR038269">
    <property type="entry name" value="SCAN_sf"/>
</dbReference>
<dbReference type="InParanoid" id="A0A3B1J2N8"/>
<reference evidence="2" key="3">
    <citation type="submission" date="2025-08" db="UniProtKB">
        <authorList>
            <consortium name="Ensembl"/>
        </authorList>
    </citation>
    <scope>IDENTIFICATION</scope>
</reference>
<dbReference type="Gene3D" id="1.10.4020.10">
    <property type="entry name" value="DNA breaking-rejoining enzymes"/>
    <property type="match status" value="1"/>
</dbReference>
<dbReference type="InterPro" id="IPR003309">
    <property type="entry name" value="SCAN_dom"/>
</dbReference>
<reference evidence="3" key="1">
    <citation type="submission" date="2013-03" db="EMBL/GenBank/DDBJ databases">
        <authorList>
            <person name="Jeffery W."/>
            <person name="Warren W."/>
            <person name="Wilson R.K."/>
        </authorList>
    </citation>
    <scope>NUCLEOTIDE SEQUENCE</scope>
    <source>
        <strain evidence="3">female</strain>
    </source>
</reference>
<dbReference type="SUPFAM" id="SSF47353">
    <property type="entry name" value="Retrovirus capsid dimerization domain-like"/>
    <property type="match status" value="1"/>
</dbReference>
<dbReference type="Pfam" id="PF02023">
    <property type="entry name" value="SCAN"/>
    <property type="match status" value="1"/>
</dbReference>
<reference evidence="2" key="4">
    <citation type="submission" date="2025-09" db="UniProtKB">
        <authorList>
            <consortium name="Ensembl"/>
        </authorList>
    </citation>
    <scope>IDENTIFICATION</scope>
</reference>
<organism evidence="2 3">
    <name type="scientific">Astyanax mexicanus</name>
    <name type="common">Blind cave fish</name>
    <name type="synonym">Astyanax fasciatus mexicanus</name>
    <dbReference type="NCBI Taxonomy" id="7994"/>
    <lineage>
        <taxon>Eukaryota</taxon>
        <taxon>Metazoa</taxon>
        <taxon>Chordata</taxon>
        <taxon>Craniata</taxon>
        <taxon>Vertebrata</taxon>
        <taxon>Euteleostomi</taxon>
        <taxon>Actinopterygii</taxon>
        <taxon>Neopterygii</taxon>
        <taxon>Teleostei</taxon>
        <taxon>Ostariophysi</taxon>
        <taxon>Characiformes</taxon>
        <taxon>Characoidei</taxon>
        <taxon>Acestrorhamphidae</taxon>
        <taxon>Acestrorhamphinae</taxon>
        <taxon>Astyanax</taxon>
    </lineage>
</organism>
<keyword evidence="3" id="KW-1185">Reference proteome</keyword>
<protein>
    <recommendedName>
        <fullName evidence="1">SCAN box domain-containing protein</fullName>
    </recommendedName>
</protein>
<name>A0A3B1J2N8_ASTMX</name>
<dbReference type="PROSITE" id="PS50804">
    <property type="entry name" value="SCAN_BOX"/>
    <property type="match status" value="1"/>
</dbReference>